<dbReference type="Gene3D" id="3.30.280.10">
    <property type="entry name" value="Urease, gamma-like subunit"/>
    <property type="match status" value="1"/>
</dbReference>
<dbReference type="GO" id="GO:0043419">
    <property type="term" value="P:urea catabolic process"/>
    <property type="evidence" value="ECO:0007669"/>
    <property type="project" value="InterPro"/>
</dbReference>
<dbReference type="PANTHER" id="PTHR43440">
    <property type="entry name" value="UREASE"/>
    <property type="match status" value="1"/>
</dbReference>
<organism evidence="2 3">
    <name type="scientific">Rhodocollybia butyracea</name>
    <dbReference type="NCBI Taxonomy" id="206335"/>
    <lineage>
        <taxon>Eukaryota</taxon>
        <taxon>Fungi</taxon>
        <taxon>Dikarya</taxon>
        <taxon>Basidiomycota</taxon>
        <taxon>Agaricomycotina</taxon>
        <taxon>Agaricomycetes</taxon>
        <taxon>Agaricomycetidae</taxon>
        <taxon>Agaricales</taxon>
        <taxon>Marasmiineae</taxon>
        <taxon>Omphalotaceae</taxon>
        <taxon>Rhodocollybia</taxon>
    </lineage>
</organism>
<keyword evidence="1" id="KW-0378">Hydrolase</keyword>
<dbReference type="PANTHER" id="PTHR43440:SF1">
    <property type="entry name" value="UREASE"/>
    <property type="match status" value="1"/>
</dbReference>
<comment type="caution">
    <text evidence="2">The sequence shown here is derived from an EMBL/GenBank/DDBJ whole genome shotgun (WGS) entry which is preliminary data.</text>
</comment>
<evidence type="ECO:0000313" key="3">
    <source>
        <dbReference type="Proteomes" id="UP000772434"/>
    </source>
</evidence>
<name>A0A9P5P583_9AGAR</name>
<dbReference type="GO" id="GO:0016787">
    <property type="term" value="F:hydrolase activity"/>
    <property type="evidence" value="ECO:0007669"/>
    <property type="project" value="UniProtKB-KW"/>
</dbReference>
<dbReference type="Proteomes" id="UP000772434">
    <property type="component" value="Unassembled WGS sequence"/>
</dbReference>
<dbReference type="EMBL" id="JADNRY010001313">
    <property type="protein sequence ID" value="KAF9018069.1"/>
    <property type="molecule type" value="Genomic_DNA"/>
</dbReference>
<dbReference type="AlphaFoldDB" id="A0A9P5P583"/>
<dbReference type="OrthoDB" id="1708534at2759"/>
<dbReference type="Pfam" id="PF00547">
    <property type="entry name" value="Urease_gamma"/>
    <property type="match status" value="1"/>
</dbReference>
<dbReference type="GO" id="GO:0016151">
    <property type="term" value="F:nickel cation binding"/>
    <property type="evidence" value="ECO:0007669"/>
    <property type="project" value="InterPro"/>
</dbReference>
<gene>
    <name evidence="2" type="ORF">BDP27DRAFT_1378487</name>
</gene>
<proteinExistence type="predicted"/>
<sequence length="239" mass="26113">MPVQAAVRRQLILISKQNHTLQDQAPPRRAEISLSSPHLLPREEAKLLLAHGLRLNEPEAVALIASQLHECICDGQNSVAELMHEEKGFWDKDTVFLVTANFEAALYGSFLPIPPDSAFPILPEAEYASEKQPGAIITKKEAIVMNKAREGLDCGLQIMTIGLFRSVLTIFPSIEANPMANASCTVASYTHLACDDSVVAASSRFGSQLPPFCTSNVNTTLDNGGEWAFDGKNNILRWV</sequence>
<dbReference type="InterPro" id="IPR036463">
    <property type="entry name" value="Urease_gamma_sf"/>
</dbReference>
<reference evidence="2" key="1">
    <citation type="submission" date="2020-11" db="EMBL/GenBank/DDBJ databases">
        <authorList>
            <consortium name="DOE Joint Genome Institute"/>
            <person name="Ahrendt S."/>
            <person name="Riley R."/>
            <person name="Andreopoulos W."/>
            <person name="Labutti K."/>
            <person name="Pangilinan J."/>
            <person name="Ruiz-Duenas F.J."/>
            <person name="Barrasa J.M."/>
            <person name="Sanchez-Garcia M."/>
            <person name="Camarero S."/>
            <person name="Miyauchi S."/>
            <person name="Serrano A."/>
            <person name="Linde D."/>
            <person name="Babiker R."/>
            <person name="Drula E."/>
            <person name="Ayuso-Fernandez I."/>
            <person name="Pacheco R."/>
            <person name="Padilla G."/>
            <person name="Ferreira P."/>
            <person name="Barriuso J."/>
            <person name="Kellner H."/>
            <person name="Castanera R."/>
            <person name="Alfaro M."/>
            <person name="Ramirez L."/>
            <person name="Pisabarro A.G."/>
            <person name="Kuo A."/>
            <person name="Tritt A."/>
            <person name="Lipzen A."/>
            <person name="He G."/>
            <person name="Yan M."/>
            <person name="Ng V."/>
            <person name="Cullen D."/>
            <person name="Martin F."/>
            <person name="Rosso M.-N."/>
            <person name="Henrissat B."/>
            <person name="Hibbett D."/>
            <person name="Martinez A.T."/>
            <person name="Grigoriev I.V."/>
        </authorList>
    </citation>
    <scope>NUCLEOTIDE SEQUENCE</scope>
    <source>
        <strain evidence="2">AH 40177</strain>
    </source>
</reference>
<keyword evidence="3" id="KW-1185">Reference proteome</keyword>
<accession>A0A9P5P583</accession>
<dbReference type="InterPro" id="IPR002026">
    <property type="entry name" value="Urease_gamma/gamma-beta_su"/>
</dbReference>
<evidence type="ECO:0000256" key="1">
    <source>
        <dbReference type="ARBA" id="ARBA00022801"/>
    </source>
</evidence>
<dbReference type="InterPro" id="IPR050112">
    <property type="entry name" value="Urease_alpha_subunit"/>
</dbReference>
<dbReference type="SUPFAM" id="SSF54111">
    <property type="entry name" value="Urease, gamma-subunit"/>
    <property type="match status" value="1"/>
</dbReference>
<evidence type="ECO:0000313" key="2">
    <source>
        <dbReference type="EMBL" id="KAF9018069.1"/>
    </source>
</evidence>
<protein>
    <submittedName>
        <fullName evidence="2">Uncharacterized protein</fullName>
    </submittedName>
</protein>